<accession>A0ABN9QM80</accession>
<dbReference type="InterPro" id="IPR050302">
    <property type="entry name" value="Rab_GAP_TBC_domain"/>
</dbReference>
<comment type="caution">
    <text evidence="3">The sequence shown here is derived from an EMBL/GenBank/DDBJ whole genome shotgun (WGS) entry which is preliminary data.</text>
</comment>
<evidence type="ECO:0000256" key="1">
    <source>
        <dbReference type="SAM" id="MobiDB-lite"/>
    </source>
</evidence>
<evidence type="ECO:0000259" key="2">
    <source>
        <dbReference type="PROSITE" id="PS50086"/>
    </source>
</evidence>
<dbReference type="Gene3D" id="1.10.8.270">
    <property type="entry name" value="putative rabgap domain of human tbc1 domain family member 14 like domains"/>
    <property type="match status" value="1"/>
</dbReference>
<dbReference type="PANTHER" id="PTHR47219">
    <property type="entry name" value="RAB GTPASE-ACTIVATING PROTEIN 1-LIKE"/>
    <property type="match status" value="1"/>
</dbReference>
<dbReference type="Gene3D" id="1.10.472.80">
    <property type="entry name" value="Ypt/Rab-GAP domain of gyp1p, domain 3"/>
    <property type="match status" value="1"/>
</dbReference>
<feature type="compositionally biased region" description="Low complexity" evidence="1">
    <location>
        <begin position="873"/>
        <end position="884"/>
    </location>
</feature>
<dbReference type="EMBL" id="CAUYUJ010003614">
    <property type="protein sequence ID" value="CAK0806033.1"/>
    <property type="molecule type" value="Genomic_DNA"/>
</dbReference>
<feature type="domain" description="Rab-GAP TBC" evidence="2">
    <location>
        <begin position="568"/>
        <end position="797"/>
    </location>
</feature>
<protein>
    <recommendedName>
        <fullName evidence="2">Rab-GAP TBC domain-containing protein</fullName>
    </recommendedName>
</protein>
<evidence type="ECO:0000313" key="4">
    <source>
        <dbReference type="Proteomes" id="UP001189429"/>
    </source>
</evidence>
<gene>
    <name evidence="3" type="ORF">PCOR1329_LOCUS12395</name>
</gene>
<dbReference type="PROSITE" id="PS50086">
    <property type="entry name" value="TBC_RABGAP"/>
    <property type="match status" value="1"/>
</dbReference>
<evidence type="ECO:0000313" key="3">
    <source>
        <dbReference type="EMBL" id="CAK0806033.1"/>
    </source>
</evidence>
<dbReference type="PANTHER" id="PTHR47219:SF20">
    <property type="entry name" value="TBC1 DOMAIN FAMILY MEMBER 2B"/>
    <property type="match status" value="1"/>
</dbReference>
<organism evidence="3 4">
    <name type="scientific">Prorocentrum cordatum</name>
    <dbReference type="NCBI Taxonomy" id="2364126"/>
    <lineage>
        <taxon>Eukaryota</taxon>
        <taxon>Sar</taxon>
        <taxon>Alveolata</taxon>
        <taxon>Dinophyceae</taxon>
        <taxon>Prorocentrales</taxon>
        <taxon>Prorocentraceae</taxon>
        <taxon>Prorocentrum</taxon>
    </lineage>
</organism>
<dbReference type="InterPro" id="IPR035969">
    <property type="entry name" value="Rab-GAP_TBC_sf"/>
</dbReference>
<dbReference type="InterPro" id="IPR000195">
    <property type="entry name" value="Rab-GAP-TBC_dom"/>
</dbReference>
<dbReference type="SUPFAM" id="SSF47923">
    <property type="entry name" value="Ypt/Rab-GAP domain of gyp1p"/>
    <property type="match status" value="2"/>
</dbReference>
<proteinExistence type="predicted"/>
<dbReference type="Pfam" id="PF00566">
    <property type="entry name" value="RabGAP-TBC"/>
    <property type="match status" value="1"/>
</dbReference>
<dbReference type="Proteomes" id="UP001189429">
    <property type="component" value="Unassembled WGS sequence"/>
</dbReference>
<reference evidence="3" key="1">
    <citation type="submission" date="2023-10" db="EMBL/GenBank/DDBJ databases">
        <authorList>
            <person name="Chen Y."/>
            <person name="Shah S."/>
            <person name="Dougan E. K."/>
            <person name="Thang M."/>
            <person name="Chan C."/>
        </authorList>
    </citation>
    <scope>NUCLEOTIDE SEQUENCE [LARGE SCALE GENOMIC DNA]</scope>
</reference>
<feature type="region of interest" description="Disordered" evidence="1">
    <location>
        <begin position="864"/>
        <end position="889"/>
    </location>
</feature>
<keyword evidence="4" id="KW-1185">Reference proteome</keyword>
<name>A0ABN9QM80_9DINO</name>
<sequence length="912" mass="94247">MVVLALVDAHRSLGRAFCEEDALREAIFNEVCDEAAESATRAPAALLGALFGGAQRALGREEIRSRAASVTAQVLSGERPPPGGLPRAVDAVAAALRGAAGGLPRLACLLFGDAGGPGAVAFAKSLPCLQVEGLLTAWNDSERASSIPGAAAILAGHPAVREASVLLLFTARPLPTAALAEQLRGTGGLAPLHCVHCGAAAPQDLHELAGLCSGGGGSAATAPAQEREPGRPAELLRAAVRRALGLEAPAPAADLLGLEPLAPAPAADLLGLEAPQAPAADLLGLEEKPALAWGPGVFLGGREGLTPRSMAVQSDRGDRPEIAVGDVLVCARSTIAFGSKASRGDAVAAALRDPSRPLAALFCRPPRGQRLLPPAPQASVGALDLDGSALAAAAGNMLAAAASMLEQQRLVAGWWPAGPSAGGPAAPADGGGAPEAAADEALAGSVLAQAEAQALEQLDPEQRQARIRELVALQVRLQQGGAAASAALPPGRFVSASISRVLDLERQVDNRLLLEWLLVLSRTMAFCGGAASLGRARCVSRLWGDALKFGGSTVATKLWKWAVRFGDPPPQARRPAFWRWLRARRGRAAARELPADPAAELESLVERARCEEGLADAREAIAEDVSLTLASLGDGVRGPLLHGSLEGAGSPWGLEELQETLERLLLALAVARPAVGYRQGLDAIAAFALSLAEEERADDSEDAEVEAEALRLLLAVTDLCDARPWDGTVGPRAGPPAVAALARLARSRLPRLAAHLGAELERLCGGCLPWLRTLFVGCAPLPRAALSRLWECWLLDGSPKVFFRAALAVLARAEGALLAEHPSRATELLQQCVPPMDPSLVRSRLVPAAWAMKVTSKVLRRTLSEAGEEKPGGDSSAGHAAASSGRERHDEAVVGGVIVGAKLCGSRQLELE</sequence>